<dbReference type="GeneID" id="9617738"/>
<keyword evidence="1" id="KW-1133">Transmembrane helix</keyword>
<evidence type="ECO:0000256" key="1">
    <source>
        <dbReference type="SAM" id="Phobius"/>
    </source>
</evidence>
<keyword evidence="1" id="KW-0472">Membrane</keyword>
<gene>
    <name evidence="2" type="ORF">VOLCADRAFT_86692</name>
</gene>
<name>D8TJC5_VOLCA</name>
<evidence type="ECO:0000313" key="2">
    <source>
        <dbReference type="EMBL" id="EFJ52519.1"/>
    </source>
</evidence>
<dbReference type="AlphaFoldDB" id="D8TJC5"/>
<dbReference type="KEGG" id="vcn:VOLCADRAFT_86692"/>
<evidence type="ECO:0000313" key="3">
    <source>
        <dbReference type="Proteomes" id="UP000001058"/>
    </source>
</evidence>
<dbReference type="Proteomes" id="UP000001058">
    <property type="component" value="Unassembled WGS sequence"/>
</dbReference>
<reference evidence="2 3" key="1">
    <citation type="journal article" date="2010" name="Science">
        <title>Genomic analysis of organismal complexity in the multicellular green alga Volvox carteri.</title>
        <authorList>
            <person name="Prochnik S.E."/>
            <person name="Umen J."/>
            <person name="Nedelcu A.M."/>
            <person name="Hallmann A."/>
            <person name="Miller S.M."/>
            <person name="Nishii I."/>
            <person name="Ferris P."/>
            <person name="Kuo A."/>
            <person name="Mitros T."/>
            <person name="Fritz-Laylin L.K."/>
            <person name="Hellsten U."/>
            <person name="Chapman J."/>
            <person name="Simakov O."/>
            <person name="Rensing S.A."/>
            <person name="Terry A."/>
            <person name="Pangilinan J."/>
            <person name="Kapitonov V."/>
            <person name="Jurka J."/>
            <person name="Salamov A."/>
            <person name="Shapiro H."/>
            <person name="Schmutz J."/>
            <person name="Grimwood J."/>
            <person name="Lindquist E."/>
            <person name="Lucas S."/>
            <person name="Grigoriev I.V."/>
            <person name="Schmitt R."/>
            <person name="Kirk D."/>
            <person name="Rokhsar D.S."/>
        </authorList>
    </citation>
    <scope>NUCLEOTIDE SEQUENCE [LARGE SCALE GENOMIC DNA]</scope>
    <source>
        <strain evidence="3">f. Nagariensis / Eve</strain>
    </source>
</reference>
<dbReference type="InParanoid" id="D8TJC5"/>
<sequence length="354" mass="39461">MNLCHRYQLNKQLARHGVVQAQVAYVDILPPKNVVTEETIVWPLKCFQLLLVASEYCAALHEFMAFTFPNEAFPNDWAALKAQVAEHARQFIRSSDTVPPPAVQEGCLRGWQQLNAHAVWAAFTHCYFHGLPRVAPDEDVTQDWMDASRWLHRLVGDHGWRTDGPVYCAADVWVKNMLARLQQAFPESVSTQWTRDLFGTERGLNVHRTPAVRGDMRKLADGDHRPIVHTAHRTCGGVNACAMHDTAEPRMLKRFRAFAAFGILTPPLLSPLLTLSFSLLYNVATQWKVQDQEAPRTVRGSCGVPGNFGQTDNCALGFLVLADVVESFCEVKRRVIGQGGGILVRGIAQQANAA</sequence>
<organism evidence="3">
    <name type="scientific">Volvox carteri f. nagariensis</name>
    <dbReference type="NCBI Taxonomy" id="3068"/>
    <lineage>
        <taxon>Eukaryota</taxon>
        <taxon>Viridiplantae</taxon>
        <taxon>Chlorophyta</taxon>
        <taxon>core chlorophytes</taxon>
        <taxon>Chlorophyceae</taxon>
        <taxon>CS clade</taxon>
        <taxon>Chlamydomonadales</taxon>
        <taxon>Volvocaceae</taxon>
        <taxon>Volvox</taxon>
    </lineage>
</organism>
<dbReference type="STRING" id="3068.D8TJC5"/>
<keyword evidence="3" id="KW-1185">Reference proteome</keyword>
<feature type="transmembrane region" description="Helical" evidence="1">
    <location>
        <begin position="258"/>
        <end position="281"/>
    </location>
</feature>
<dbReference type="RefSeq" id="XP_002946592.1">
    <property type="nucleotide sequence ID" value="XM_002946546.1"/>
</dbReference>
<proteinExistence type="predicted"/>
<accession>D8TJC5</accession>
<keyword evidence="1" id="KW-0812">Transmembrane</keyword>
<dbReference type="EMBL" id="GL378324">
    <property type="protein sequence ID" value="EFJ52519.1"/>
    <property type="molecule type" value="Genomic_DNA"/>
</dbReference>
<protein>
    <submittedName>
        <fullName evidence="2">Uncharacterized protein</fullName>
    </submittedName>
</protein>
<dbReference type="OrthoDB" id="544821at2759"/>